<proteinExistence type="predicted"/>
<organism evidence="1 2">
    <name type="scientific">Persea americana</name>
    <name type="common">Avocado</name>
    <dbReference type="NCBI Taxonomy" id="3435"/>
    <lineage>
        <taxon>Eukaryota</taxon>
        <taxon>Viridiplantae</taxon>
        <taxon>Streptophyta</taxon>
        <taxon>Embryophyta</taxon>
        <taxon>Tracheophyta</taxon>
        <taxon>Spermatophyta</taxon>
        <taxon>Magnoliopsida</taxon>
        <taxon>Magnoliidae</taxon>
        <taxon>Laurales</taxon>
        <taxon>Lauraceae</taxon>
        <taxon>Persea</taxon>
    </lineage>
</organism>
<dbReference type="EMBL" id="CM056811">
    <property type="protein sequence ID" value="KAJ8635709.1"/>
    <property type="molecule type" value="Genomic_DNA"/>
</dbReference>
<accession>A0ACC2LQI1</accession>
<sequence>MSELLEAAIDAENCRKELDQKNKSQRIQASAPSASKGKKKEHVFNIQTSKALRKAQDPKDEAARKEEYERKNAK</sequence>
<evidence type="ECO:0000313" key="1">
    <source>
        <dbReference type="EMBL" id="KAJ8635709.1"/>
    </source>
</evidence>
<dbReference type="Proteomes" id="UP001234297">
    <property type="component" value="Chromosome 3"/>
</dbReference>
<keyword evidence="2" id="KW-1185">Reference proteome</keyword>
<protein>
    <submittedName>
        <fullName evidence="1">Uncharacterized protein</fullName>
    </submittedName>
</protein>
<gene>
    <name evidence="1" type="ORF">MRB53_009976</name>
</gene>
<comment type="caution">
    <text evidence="1">The sequence shown here is derived from an EMBL/GenBank/DDBJ whole genome shotgun (WGS) entry which is preliminary data.</text>
</comment>
<evidence type="ECO:0000313" key="2">
    <source>
        <dbReference type="Proteomes" id="UP001234297"/>
    </source>
</evidence>
<reference evidence="1 2" key="1">
    <citation type="journal article" date="2022" name="Hortic Res">
        <title>A haplotype resolved chromosomal level avocado genome allows analysis of novel avocado genes.</title>
        <authorList>
            <person name="Nath O."/>
            <person name="Fletcher S.J."/>
            <person name="Hayward A."/>
            <person name="Shaw L.M."/>
            <person name="Masouleh A.K."/>
            <person name="Furtado A."/>
            <person name="Henry R.J."/>
            <person name="Mitter N."/>
        </authorList>
    </citation>
    <scope>NUCLEOTIDE SEQUENCE [LARGE SCALE GENOMIC DNA]</scope>
    <source>
        <strain evidence="2">cv. Hass</strain>
    </source>
</reference>
<name>A0ACC2LQI1_PERAE</name>